<reference evidence="1" key="2">
    <citation type="submission" date="2014-07" db="EMBL/GenBank/DDBJ databases">
        <authorList>
            <person name="Hull J."/>
        </authorList>
    </citation>
    <scope>NUCLEOTIDE SEQUENCE</scope>
</reference>
<dbReference type="GO" id="GO:0016301">
    <property type="term" value="F:kinase activity"/>
    <property type="evidence" value="ECO:0007669"/>
    <property type="project" value="UniProtKB-KW"/>
</dbReference>
<organism evidence="1">
    <name type="scientific">Lygus hesperus</name>
    <name type="common">Western plant bug</name>
    <dbReference type="NCBI Taxonomy" id="30085"/>
    <lineage>
        <taxon>Eukaryota</taxon>
        <taxon>Metazoa</taxon>
        <taxon>Ecdysozoa</taxon>
        <taxon>Arthropoda</taxon>
        <taxon>Hexapoda</taxon>
        <taxon>Insecta</taxon>
        <taxon>Pterygota</taxon>
        <taxon>Neoptera</taxon>
        <taxon>Paraneoptera</taxon>
        <taxon>Hemiptera</taxon>
        <taxon>Heteroptera</taxon>
        <taxon>Panheteroptera</taxon>
        <taxon>Cimicomorpha</taxon>
        <taxon>Miridae</taxon>
        <taxon>Mirini</taxon>
        <taxon>Lygus</taxon>
    </lineage>
</organism>
<dbReference type="AlphaFoldDB" id="A0A0A9X6W3"/>
<proteinExistence type="predicted"/>
<feature type="non-terminal residue" evidence="1">
    <location>
        <position position="1"/>
    </location>
</feature>
<dbReference type="EMBL" id="GBHO01027142">
    <property type="protein sequence ID" value="JAG16462.1"/>
    <property type="molecule type" value="Transcribed_RNA"/>
</dbReference>
<reference evidence="1" key="1">
    <citation type="journal article" date="2014" name="PLoS ONE">
        <title>Transcriptome-Based Identification of ABC Transporters in the Western Tarnished Plant Bug Lygus hesperus.</title>
        <authorList>
            <person name="Hull J.J."/>
            <person name="Chaney K."/>
            <person name="Geib S.M."/>
            <person name="Fabrick J.A."/>
            <person name="Brent C.S."/>
            <person name="Walsh D."/>
            <person name="Lavine L.C."/>
        </authorList>
    </citation>
    <scope>NUCLEOTIDE SEQUENCE</scope>
</reference>
<keyword evidence="1" id="KW-0418">Kinase</keyword>
<gene>
    <name evidence="1" type="primary">ackA_1</name>
    <name evidence="1" type="ORF">CM83_9022</name>
</gene>
<sequence>WFLVTKEDMIGDESAHNSSTHQAASNIPQCWVVVRKLTEEDILRWSSGEGENQPAALLDCRAEEQSELKLDCQVIERMSCDYTVIVEDEEEEEVAAGDEEDAIDRMSCDYRVVVED</sequence>
<protein>
    <submittedName>
        <fullName evidence="1">Acetate kinase</fullName>
    </submittedName>
</protein>
<keyword evidence="1" id="KW-0808">Transferase</keyword>
<name>A0A0A9X6W3_LYGHE</name>
<feature type="non-terminal residue" evidence="1">
    <location>
        <position position="116"/>
    </location>
</feature>
<evidence type="ECO:0000313" key="1">
    <source>
        <dbReference type="EMBL" id="JAG16462.1"/>
    </source>
</evidence>
<accession>A0A0A9X6W3</accession>